<dbReference type="Proteomes" id="UP000692954">
    <property type="component" value="Unassembled WGS sequence"/>
</dbReference>
<sequence length="586" mass="68525">MKLQKALESQKAPNLILSDQILNEEGCVTVAQFLAQNTQFINIELRGCNINGKGFERICRSISPEARTLIAEWNAIGGGVSALCDLLMNPSYQLQLVDLKNNRIQADHCARICQMLKQNTTLQSLNLKWNEIGEKGAQYLLEGLNGNRNLKFLDISCNKIPEGLATQIRERIEQNRSSDLMAKNSTGIKESQRNVYQPIKTIPKTAATTTNVPDRANKKNDAIRVAQLKEQIDQELRQNRLMNEELTNRMNALRQEILSKEQAVSMAKRHFEEEVTRKSIIEAEYTQVKRQFDQLGKASDYRQQEVMNEYVAKNKHVLALENEYMHELSQIRHDNKQQIDQINANWQPRLDGIQSKFNSLMKANDQYNQQLLRMKEFFLKMRLDHDENVKAVEGRLLIEEKARYNHQIELLKKKEMESQQTLKRAENESQGIEDNMQRLENNLTRDRQLIEEQIQQERERVHQTHLEISKRSIKQEKMINNNIVLDHHIDNLIKKIDETFFILNIQKDRGIDDIQQRRLLQERQYALHKTNLQLQHQRILELERLMSNQEGNNIKLRAEYEKLCHIVQGKVQNAVIETCRLNLQLG</sequence>
<evidence type="ECO:0000256" key="1">
    <source>
        <dbReference type="ARBA" id="ARBA00004300"/>
    </source>
</evidence>
<name>A0A8S1QL84_9CILI</name>
<evidence type="ECO:0000313" key="7">
    <source>
        <dbReference type="Proteomes" id="UP000692954"/>
    </source>
</evidence>
<feature type="coiled-coil region" evidence="5">
    <location>
        <begin position="218"/>
        <end position="263"/>
    </location>
</feature>
<evidence type="ECO:0000256" key="3">
    <source>
        <dbReference type="ARBA" id="ARBA00023054"/>
    </source>
</evidence>
<dbReference type="Pfam" id="PF13516">
    <property type="entry name" value="LRR_6"/>
    <property type="match status" value="2"/>
</dbReference>
<dbReference type="SMART" id="SM00368">
    <property type="entry name" value="LRR_RI"/>
    <property type="match status" value="3"/>
</dbReference>
<gene>
    <name evidence="6" type="ORF">PSON_ATCC_30995.1.T1100105</name>
</gene>
<dbReference type="GO" id="GO:0005813">
    <property type="term" value="C:centrosome"/>
    <property type="evidence" value="ECO:0007669"/>
    <property type="project" value="UniProtKB-SubCell"/>
</dbReference>
<dbReference type="EMBL" id="CAJJDN010000110">
    <property type="protein sequence ID" value="CAD8116216.1"/>
    <property type="molecule type" value="Genomic_DNA"/>
</dbReference>
<comment type="subcellular location">
    <subcellularLocation>
        <location evidence="1">Cytoplasm</location>
        <location evidence="1">Cytoskeleton</location>
        <location evidence="1">Microtubule organizing center</location>
        <location evidence="1">Centrosome</location>
    </subcellularLocation>
</comment>
<dbReference type="InterPro" id="IPR052116">
    <property type="entry name" value="Centro_Cilium_Assembly"/>
</dbReference>
<evidence type="ECO:0008006" key="8">
    <source>
        <dbReference type="Google" id="ProtNLM"/>
    </source>
</evidence>
<accession>A0A8S1QL84</accession>
<comment type="caution">
    <text evidence="6">The sequence shown here is derived from an EMBL/GenBank/DDBJ whole genome shotgun (WGS) entry which is preliminary data.</text>
</comment>
<evidence type="ECO:0000256" key="2">
    <source>
        <dbReference type="ARBA" id="ARBA00022490"/>
    </source>
</evidence>
<proteinExistence type="predicted"/>
<evidence type="ECO:0000313" key="6">
    <source>
        <dbReference type="EMBL" id="CAD8116216.1"/>
    </source>
</evidence>
<dbReference type="InterPro" id="IPR001611">
    <property type="entry name" value="Leu-rich_rpt"/>
</dbReference>
<dbReference type="OrthoDB" id="290471at2759"/>
<keyword evidence="3 5" id="KW-0175">Coiled coil</keyword>
<dbReference type="PANTHER" id="PTHR23170">
    <property type="entry name" value="NY-REN-58 ANTIGEN"/>
    <property type="match status" value="1"/>
</dbReference>
<keyword evidence="7" id="KW-1185">Reference proteome</keyword>
<keyword evidence="2" id="KW-0963">Cytoplasm</keyword>
<organism evidence="6 7">
    <name type="scientific">Paramecium sonneborni</name>
    <dbReference type="NCBI Taxonomy" id="65129"/>
    <lineage>
        <taxon>Eukaryota</taxon>
        <taxon>Sar</taxon>
        <taxon>Alveolata</taxon>
        <taxon>Ciliophora</taxon>
        <taxon>Intramacronucleata</taxon>
        <taxon>Oligohymenophorea</taxon>
        <taxon>Peniculida</taxon>
        <taxon>Parameciidae</taxon>
        <taxon>Paramecium</taxon>
    </lineage>
</organism>
<protein>
    <recommendedName>
        <fullName evidence="8">Leucine Rich Repeat family protein</fullName>
    </recommendedName>
</protein>
<reference evidence="6" key="1">
    <citation type="submission" date="2021-01" db="EMBL/GenBank/DDBJ databases">
        <authorList>
            <consortium name="Genoscope - CEA"/>
            <person name="William W."/>
        </authorList>
    </citation>
    <scope>NUCLEOTIDE SEQUENCE</scope>
</reference>
<evidence type="ECO:0000256" key="5">
    <source>
        <dbReference type="SAM" id="Coils"/>
    </source>
</evidence>
<dbReference type="AlphaFoldDB" id="A0A8S1QL84"/>
<feature type="coiled-coil region" evidence="5">
    <location>
        <begin position="408"/>
        <end position="460"/>
    </location>
</feature>
<dbReference type="PANTHER" id="PTHR23170:SF3">
    <property type="entry name" value="LEUCINE-RICH REPEAT-CONTAINING PROTEIN 45"/>
    <property type="match status" value="1"/>
</dbReference>
<evidence type="ECO:0000256" key="4">
    <source>
        <dbReference type="ARBA" id="ARBA00023212"/>
    </source>
</evidence>
<keyword evidence="4" id="KW-0206">Cytoskeleton</keyword>